<evidence type="ECO:0000313" key="1">
    <source>
        <dbReference type="EMBL" id="CAH0995993.1"/>
    </source>
</evidence>
<dbReference type="InterPro" id="IPR036641">
    <property type="entry name" value="HPT_dom_sf"/>
</dbReference>
<reference evidence="1" key="1">
    <citation type="submission" date="2021-12" db="EMBL/GenBank/DDBJ databases">
        <authorList>
            <person name="Rodrigo-Torres L."/>
            <person name="Arahal R. D."/>
            <person name="Lucena T."/>
        </authorList>
    </citation>
    <scope>NUCLEOTIDE SEQUENCE</scope>
    <source>
        <strain evidence="1">CECT 8858</strain>
    </source>
</reference>
<protein>
    <recommendedName>
        <fullName evidence="3">HPt domain-containing protein</fullName>
    </recommendedName>
</protein>
<proteinExistence type="predicted"/>
<comment type="caution">
    <text evidence="1">The sequence shown here is derived from an EMBL/GenBank/DDBJ whole genome shotgun (WGS) entry which is preliminary data.</text>
</comment>
<organism evidence="1 2">
    <name type="scientific">Emticicia aquatica</name>
    <dbReference type="NCBI Taxonomy" id="1681835"/>
    <lineage>
        <taxon>Bacteria</taxon>
        <taxon>Pseudomonadati</taxon>
        <taxon>Bacteroidota</taxon>
        <taxon>Cytophagia</taxon>
        <taxon>Cytophagales</taxon>
        <taxon>Leadbetterellaceae</taxon>
        <taxon>Emticicia</taxon>
    </lineage>
</organism>
<evidence type="ECO:0008006" key="3">
    <source>
        <dbReference type="Google" id="ProtNLM"/>
    </source>
</evidence>
<evidence type="ECO:0000313" key="2">
    <source>
        <dbReference type="Proteomes" id="UP000837932"/>
    </source>
</evidence>
<sequence length="121" mass="13814">MFTFNPLLNSEYLQEIYGDDLSIVQIMFESFIDDNMPIWEGIPSKIQSGNFKEVSDMTHQIKPSFTMVGLGFLHPKVHDLELYAKGNPDVNTLVAKYDTLAVEINHAKLIIKDELKRLNAL</sequence>
<gene>
    <name evidence="1" type="ORF">EMA8858_02121</name>
</gene>
<dbReference type="EMBL" id="CAKLPY010000002">
    <property type="protein sequence ID" value="CAH0995993.1"/>
    <property type="molecule type" value="Genomic_DNA"/>
</dbReference>
<accession>A0ABN8EW49</accession>
<dbReference type="Proteomes" id="UP000837932">
    <property type="component" value="Unassembled WGS sequence"/>
</dbReference>
<dbReference type="SUPFAM" id="SSF47226">
    <property type="entry name" value="Histidine-containing phosphotransfer domain, HPT domain"/>
    <property type="match status" value="1"/>
</dbReference>
<name>A0ABN8EW49_9BACT</name>
<dbReference type="Gene3D" id="1.20.120.160">
    <property type="entry name" value="HPT domain"/>
    <property type="match status" value="1"/>
</dbReference>
<dbReference type="RefSeq" id="WP_238806566.1">
    <property type="nucleotide sequence ID" value="NZ_CAKLPY010000002.1"/>
</dbReference>
<keyword evidence="2" id="KW-1185">Reference proteome</keyword>